<protein>
    <submittedName>
        <fullName evidence="2">Uncharacterized protein</fullName>
    </submittedName>
</protein>
<name>A0A7R9CGM4_TIMPO</name>
<feature type="region of interest" description="Disordered" evidence="1">
    <location>
        <begin position="100"/>
        <end position="123"/>
    </location>
</feature>
<gene>
    <name evidence="2" type="ORF">TPSB3V08_LOCUS590</name>
</gene>
<dbReference type="EMBL" id="OD000183">
    <property type="protein sequence ID" value="CAD7396271.1"/>
    <property type="molecule type" value="Genomic_DNA"/>
</dbReference>
<evidence type="ECO:0000313" key="2">
    <source>
        <dbReference type="EMBL" id="CAD7396271.1"/>
    </source>
</evidence>
<feature type="region of interest" description="Disordered" evidence="1">
    <location>
        <begin position="1"/>
        <end position="50"/>
    </location>
</feature>
<feature type="compositionally biased region" description="Basic and acidic residues" evidence="1">
    <location>
        <begin position="34"/>
        <end position="49"/>
    </location>
</feature>
<accession>A0A7R9CGM4</accession>
<evidence type="ECO:0000256" key="1">
    <source>
        <dbReference type="SAM" id="MobiDB-lite"/>
    </source>
</evidence>
<proteinExistence type="predicted"/>
<organism evidence="2">
    <name type="scientific">Timema poppense</name>
    <name type="common">Walking stick</name>
    <dbReference type="NCBI Taxonomy" id="170557"/>
    <lineage>
        <taxon>Eukaryota</taxon>
        <taxon>Metazoa</taxon>
        <taxon>Ecdysozoa</taxon>
        <taxon>Arthropoda</taxon>
        <taxon>Hexapoda</taxon>
        <taxon>Insecta</taxon>
        <taxon>Pterygota</taxon>
        <taxon>Neoptera</taxon>
        <taxon>Polyneoptera</taxon>
        <taxon>Phasmatodea</taxon>
        <taxon>Timematodea</taxon>
        <taxon>Timematoidea</taxon>
        <taxon>Timematidae</taxon>
        <taxon>Timema</taxon>
    </lineage>
</organism>
<reference evidence="2" key="1">
    <citation type="submission" date="2020-11" db="EMBL/GenBank/DDBJ databases">
        <authorList>
            <person name="Tran Van P."/>
        </authorList>
    </citation>
    <scope>NUCLEOTIDE SEQUENCE</scope>
</reference>
<sequence>MSRQHEVAVGGEGTIPATRSRGWRCRNSPGNTKSRREVQEQSRQRELRWEGGSPLTRIKISPGYIPSAAAWPCPIREKGASHWFGKTRVLLAAKRANRKKGVDYRGRSVTDGSENMDFGRSRQ</sequence>
<dbReference type="AlphaFoldDB" id="A0A7R9CGM4"/>